<sequence>MSERTPLPAGAVGPRFPGFNVLDQSAHWDDATRAAITGRMHALPPVRFFTIEEEAAAKSLFDQLLDQRPSPGEQSVDVVRMVDSRLAEDETDGWHYDTMPPDREAWRCSLAGLDEDAQGAHGAAFAYCEWDEQHALLLAIQTSEEKTWHGLPRAQVWSLWTRYAATAFYSHPWAWNEIGFSGPAYPRGYKAAGVGKREPYEVPDAMPGDDPVHRSAP</sequence>
<name>A0ABV8QCQ3_9MICO</name>
<dbReference type="InterPro" id="IPR027056">
    <property type="entry name" value="Gluconate_2DH_su3"/>
</dbReference>
<dbReference type="EC" id="1.-.-.-" evidence="1"/>
<organism evidence="1 2">
    <name type="scientific">Gryllotalpicola reticulitermitis</name>
    <dbReference type="NCBI Taxonomy" id="1184153"/>
    <lineage>
        <taxon>Bacteria</taxon>
        <taxon>Bacillati</taxon>
        <taxon>Actinomycetota</taxon>
        <taxon>Actinomycetes</taxon>
        <taxon>Micrococcales</taxon>
        <taxon>Microbacteriaceae</taxon>
        <taxon>Gryllotalpicola</taxon>
    </lineage>
</organism>
<dbReference type="Pfam" id="PF13618">
    <property type="entry name" value="Gluconate_2-dh3"/>
    <property type="match status" value="1"/>
</dbReference>
<dbReference type="GO" id="GO:0016491">
    <property type="term" value="F:oxidoreductase activity"/>
    <property type="evidence" value="ECO:0007669"/>
    <property type="project" value="UniProtKB-KW"/>
</dbReference>
<dbReference type="Proteomes" id="UP001595900">
    <property type="component" value="Unassembled WGS sequence"/>
</dbReference>
<proteinExistence type="predicted"/>
<keyword evidence="2" id="KW-1185">Reference proteome</keyword>
<reference evidence="2" key="1">
    <citation type="journal article" date="2019" name="Int. J. Syst. Evol. Microbiol.">
        <title>The Global Catalogue of Microorganisms (GCM) 10K type strain sequencing project: providing services to taxonomists for standard genome sequencing and annotation.</title>
        <authorList>
            <consortium name="The Broad Institute Genomics Platform"/>
            <consortium name="The Broad Institute Genome Sequencing Center for Infectious Disease"/>
            <person name="Wu L."/>
            <person name="Ma J."/>
        </authorList>
    </citation>
    <scope>NUCLEOTIDE SEQUENCE [LARGE SCALE GENOMIC DNA]</scope>
    <source>
        <strain evidence="2">CGMCC 1.10363</strain>
    </source>
</reference>
<protein>
    <submittedName>
        <fullName evidence="1">Gluconate 2-dehydrogenase subunit 3 family protein</fullName>
        <ecNumber evidence="1">1.-.-.-</ecNumber>
    </submittedName>
</protein>
<gene>
    <name evidence="1" type="ORF">ACFOYW_17310</name>
</gene>
<keyword evidence="1" id="KW-0560">Oxidoreductase</keyword>
<evidence type="ECO:0000313" key="2">
    <source>
        <dbReference type="Proteomes" id="UP001595900"/>
    </source>
</evidence>
<comment type="caution">
    <text evidence="1">The sequence shown here is derived from an EMBL/GenBank/DDBJ whole genome shotgun (WGS) entry which is preliminary data.</text>
</comment>
<dbReference type="EMBL" id="JBHSCN010000021">
    <property type="protein sequence ID" value="MFC4245129.1"/>
    <property type="molecule type" value="Genomic_DNA"/>
</dbReference>
<evidence type="ECO:0000313" key="1">
    <source>
        <dbReference type="EMBL" id="MFC4245129.1"/>
    </source>
</evidence>
<accession>A0ABV8QCQ3</accession>
<dbReference type="RefSeq" id="WP_390231917.1">
    <property type="nucleotide sequence ID" value="NZ_JBHSCN010000021.1"/>
</dbReference>